<gene>
    <name evidence="2" type="ORF">SLS56_009161</name>
</gene>
<name>A0ABR3SI58_9PEZI</name>
<comment type="caution">
    <text evidence="2">The sequence shown here is derived from an EMBL/GenBank/DDBJ whole genome shotgun (WGS) entry which is preliminary data.</text>
</comment>
<dbReference type="EMBL" id="JAJVDC020000149">
    <property type="protein sequence ID" value="KAL1621625.1"/>
    <property type="molecule type" value="Genomic_DNA"/>
</dbReference>
<accession>A0ABR3SI58</accession>
<evidence type="ECO:0000313" key="2">
    <source>
        <dbReference type="EMBL" id="KAL1621625.1"/>
    </source>
</evidence>
<sequence>MCLPSTVVGTVLPPPSDTSVQVPGGAEESSQPVQNIPVGSSSVAVVPTVIPTVISGSSTSVPAVIVGSTTLTAGQTAVVDNTPIMVPTANDPAPQGTTQGLDNGQPPAIIIGSSSTITLPTAVPPPPSSALAASLEPPTLTLADGQTITPSGPAYIVSGQTLAPDSPALTFSGTDGSPTTIIALTTNALGSSIILIGPSSTIPYPPPPSPALPSAPAPPTLTLANGQTLAPSGSAYVVSGATLAPGSPPFTLGRDVIALTTDAAGAPVVVVDGSSTVAYASPAPLVVFGSTVAPGPGGARWRRAGRWRAGRERRW</sequence>
<keyword evidence="3" id="KW-1185">Reference proteome</keyword>
<dbReference type="Proteomes" id="UP001521116">
    <property type="component" value="Unassembled WGS sequence"/>
</dbReference>
<feature type="region of interest" description="Disordered" evidence="1">
    <location>
        <begin position="1"/>
        <end position="35"/>
    </location>
</feature>
<evidence type="ECO:0000313" key="3">
    <source>
        <dbReference type="Proteomes" id="UP001521116"/>
    </source>
</evidence>
<proteinExistence type="predicted"/>
<evidence type="ECO:0000256" key="1">
    <source>
        <dbReference type="SAM" id="MobiDB-lite"/>
    </source>
</evidence>
<protein>
    <submittedName>
        <fullName evidence="2">Uncharacterized protein</fullName>
    </submittedName>
</protein>
<organism evidence="2 3">
    <name type="scientific">Neofusicoccum ribis</name>
    <dbReference type="NCBI Taxonomy" id="45134"/>
    <lineage>
        <taxon>Eukaryota</taxon>
        <taxon>Fungi</taxon>
        <taxon>Dikarya</taxon>
        <taxon>Ascomycota</taxon>
        <taxon>Pezizomycotina</taxon>
        <taxon>Dothideomycetes</taxon>
        <taxon>Dothideomycetes incertae sedis</taxon>
        <taxon>Botryosphaeriales</taxon>
        <taxon>Botryosphaeriaceae</taxon>
        <taxon>Neofusicoccum</taxon>
    </lineage>
</organism>
<reference evidence="2 3" key="1">
    <citation type="submission" date="2024-02" db="EMBL/GenBank/DDBJ databases">
        <title>De novo assembly and annotation of 12 fungi associated with fruit tree decline syndrome in Ontario, Canada.</title>
        <authorList>
            <person name="Sulman M."/>
            <person name="Ellouze W."/>
            <person name="Ilyukhin E."/>
        </authorList>
    </citation>
    <scope>NUCLEOTIDE SEQUENCE [LARGE SCALE GENOMIC DNA]</scope>
    <source>
        <strain evidence="2 3">M1-105</strain>
    </source>
</reference>